<dbReference type="InterPro" id="IPR020818">
    <property type="entry name" value="Chaperonin_GroES"/>
</dbReference>
<name>A0A2S1GLX5_9CAUD</name>
<dbReference type="GeneID" id="65112807"/>
<dbReference type="SUPFAM" id="SSF50129">
    <property type="entry name" value="GroES-like"/>
    <property type="match status" value="1"/>
</dbReference>
<sequence length="124" mass="13638">MTRMLLLLHVKQRWCFMSDLPIKALGEYVILVSEPPQQGDEIQSAGGIILGKETQGQLPDMCQIYAIGDDVPAGFVEIGDLTPLPVGNVRNVTHPAVALGVKKAKEIKQKFVTCHYKSLSCVYK</sequence>
<dbReference type="GO" id="GO:0044183">
    <property type="term" value="F:protein folding chaperone"/>
    <property type="evidence" value="ECO:0007669"/>
    <property type="project" value="InterPro"/>
</dbReference>
<proteinExistence type="predicted"/>
<dbReference type="KEGG" id="vg:65112807"/>
<reference evidence="2" key="1">
    <citation type="submission" date="2018-03" db="EMBL/GenBank/DDBJ databases">
        <title>Phage therapy in agriculture - a green tech approach to combat plant pathogenic bacteria.</title>
        <authorList>
            <person name="Carstens A.B."/>
            <person name="Djurhuus A.M."/>
            <person name="Hansen L.H."/>
        </authorList>
    </citation>
    <scope>NUCLEOTIDE SEQUENCE [LARGE SCALE GENOMIC DNA]</scope>
</reference>
<dbReference type="Gene3D" id="2.30.33.40">
    <property type="entry name" value="GroES chaperonin"/>
    <property type="match status" value="1"/>
</dbReference>
<dbReference type="Proteomes" id="UP000246316">
    <property type="component" value="Segment"/>
</dbReference>
<accession>A0A2S1GLX5</accession>
<keyword evidence="1" id="KW-0143">Chaperone</keyword>
<evidence type="ECO:0000256" key="1">
    <source>
        <dbReference type="ARBA" id="ARBA00023186"/>
    </source>
</evidence>
<protein>
    <submittedName>
        <fullName evidence="2">Head assembly chaperone protein</fullName>
    </submittedName>
</protein>
<dbReference type="EMBL" id="MH059636">
    <property type="protein sequence ID" value="AWD90374.1"/>
    <property type="molecule type" value="Genomic_DNA"/>
</dbReference>
<dbReference type="InterPro" id="IPR011032">
    <property type="entry name" value="GroES-like_sf"/>
</dbReference>
<dbReference type="RefSeq" id="YP_010095173.1">
    <property type="nucleotide sequence ID" value="NC_055743.1"/>
</dbReference>
<dbReference type="Pfam" id="PF00166">
    <property type="entry name" value="Cpn10"/>
    <property type="match status" value="1"/>
</dbReference>
<dbReference type="GO" id="GO:0005524">
    <property type="term" value="F:ATP binding"/>
    <property type="evidence" value="ECO:0007669"/>
    <property type="project" value="InterPro"/>
</dbReference>
<evidence type="ECO:0000313" key="3">
    <source>
        <dbReference type="Proteomes" id="UP000246316"/>
    </source>
</evidence>
<keyword evidence="3" id="KW-1185">Reference proteome</keyword>
<organism evidence="2 3">
    <name type="scientific">Erwinia phage Cronus</name>
    <dbReference type="NCBI Taxonomy" id="2163633"/>
    <lineage>
        <taxon>Viruses</taxon>
        <taxon>Duplodnaviria</taxon>
        <taxon>Heunggongvirae</taxon>
        <taxon>Uroviricota</taxon>
        <taxon>Caudoviricetes</taxon>
        <taxon>Pantevenvirales</taxon>
        <taxon>Straboviridae</taxon>
        <taxon>Tevenvirinae</taxon>
        <taxon>Risoevirus</taxon>
        <taxon>Risoevirus cronus</taxon>
        <taxon>Roskildevirus cronus</taxon>
    </lineage>
</organism>
<dbReference type="InterPro" id="IPR037124">
    <property type="entry name" value="Chaperonin_GroES_sf"/>
</dbReference>
<evidence type="ECO:0000313" key="2">
    <source>
        <dbReference type="EMBL" id="AWD90374.1"/>
    </source>
</evidence>